<feature type="compositionally biased region" description="Low complexity" evidence="4">
    <location>
        <begin position="262"/>
        <end position="281"/>
    </location>
</feature>
<dbReference type="PANTHER" id="PTHR43103:SF5">
    <property type="entry name" value="4-EPIMERASE, PUTATIVE (AFU_ORTHOLOGUE AFUA_7G00360)-RELATED"/>
    <property type="match status" value="1"/>
</dbReference>
<comment type="caution">
    <text evidence="6">The sequence shown here is derived from an EMBL/GenBank/DDBJ whole genome shotgun (WGS) entry which is preliminary data.</text>
</comment>
<evidence type="ECO:0000259" key="5">
    <source>
        <dbReference type="Pfam" id="PF01370"/>
    </source>
</evidence>
<comment type="similarity">
    <text evidence="1">Belongs to the NAD(P)-dependent epimerase/dehydratase family.</text>
</comment>
<feature type="region of interest" description="Disordered" evidence="4">
    <location>
        <begin position="245"/>
        <end position="281"/>
    </location>
</feature>
<dbReference type="InterPro" id="IPR036291">
    <property type="entry name" value="NAD(P)-bd_dom_sf"/>
</dbReference>
<dbReference type="EMBL" id="FCOM02000003">
    <property type="protein sequence ID" value="SAL24358.1"/>
    <property type="molecule type" value="Genomic_DNA"/>
</dbReference>
<dbReference type="RefSeq" id="WP_061145658.1">
    <property type="nucleotide sequence ID" value="NZ_FCOM02000003.1"/>
</dbReference>
<evidence type="ECO:0000313" key="6">
    <source>
        <dbReference type="EMBL" id="SAL24358.1"/>
    </source>
</evidence>
<keyword evidence="2" id="KW-0560">Oxidoreductase</keyword>
<accession>A0A158FWU8</accession>
<gene>
    <name evidence="6" type="ORF">AWB74_00984</name>
</gene>
<dbReference type="Proteomes" id="UP000055019">
    <property type="component" value="Unassembled WGS sequence"/>
</dbReference>
<dbReference type="Gene3D" id="3.40.50.720">
    <property type="entry name" value="NAD(P)-binding Rossmann-like Domain"/>
    <property type="match status" value="1"/>
</dbReference>
<proteinExistence type="inferred from homology"/>
<evidence type="ECO:0000256" key="1">
    <source>
        <dbReference type="ARBA" id="ARBA00007637"/>
    </source>
</evidence>
<evidence type="ECO:0000256" key="4">
    <source>
        <dbReference type="SAM" id="MobiDB-lite"/>
    </source>
</evidence>
<evidence type="ECO:0000256" key="3">
    <source>
        <dbReference type="ARBA" id="ARBA00023027"/>
    </source>
</evidence>
<dbReference type="SUPFAM" id="SSF51735">
    <property type="entry name" value="NAD(P)-binding Rossmann-fold domains"/>
    <property type="match status" value="1"/>
</dbReference>
<dbReference type="PANTHER" id="PTHR43103">
    <property type="entry name" value="NUCLEOSIDE-DIPHOSPHATE-SUGAR EPIMERASE"/>
    <property type="match status" value="1"/>
</dbReference>
<reference evidence="6" key="1">
    <citation type="submission" date="2016-01" db="EMBL/GenBank/DDBJ databases">
        <authorList>
            <person name="Peeters C."/>
        </authorList>
    </citation>
    <scope>NUCLEOTIDE SEQUENCE [LARGE SCALE GENOMIC DNA]</scope>
    <source>
        <strain evidence="6">LMG 29317</strain>
    </source>
</reference>
<feature type="domain" description="NAD-dependent epimerase/dehydratase" evidence="5">
    <location>
        <begin position="20"/>
        <end position="192"/>
    </location>
</feature>
<dbReference type="GO" id="GO:0016491">
    <property type="term" value="F:oxidoreductase activity"/>
    <property type="evidence" value="ECO:0007669"/>
    <property type="project" value="UniProtKB-KW"/>
</dbReference>
<organism evidence="6 7">
    <name type="scientific">Caballeronia arvi</name>
    <dbReference type="NCBI Taxonomy" id="1777135"/>
    <lineage>
        <taxon>Bacteria</taxon>
        <taxon>Pseudomonadati</taxon>
        <taxon>Pseudomonadota</taxon>
        <taxon>Betaproteobacteria</taxon>
        <taxon>Burkholderiales</taxon>
        <taxon>Burkholderiaceae</taxon>
        <taxon>Caballeronia</taxon>
    </lineage>
</organism>
<dbReference type="InterPro" id="IPR001509">
    <property type="entry name" value="Epimerase_deHydtase"/>
</dbReference>
<dbReference type="OrthoDB" id="8770295at2"/>
<evidence type="ECO:0000313" key="7">
    <source>
        <dbReference type="Proteomes" id="UP000055019"/>
    </source>
</evidence>
<dbReference type="Pfam" id="PF01370">
    <property type="entry name" value="Epimerase"/>
    <property type="match status" value="1"/>
</dbReference>
<name>A0A158FWU8_9BURK</name>
<dbReference type="AlphaFoldDB" id="A0A158FWU8"/>
<keyword evidence="7" id="KW-1185">Reference proteome</keyword>
<keyword evidence="3" id="KW-0520">NAD</keyword>
<evidence type="ECO:0000256" key="2">
    <source>
        <dbReference type="ARBA" id="ARBA00023002"/>
    </source>
</evidence>
<sequence length="281" mass="31056">MEQQQSASSADDTAQFDRLLLTGAAGGIGQAIRHRVAEFARHVRISDLPGVLASDAAPHEEIIPCDLADRQAVDALAKDCDAIVHLGGVSVERPFEEILEANIKGVFNLYEAARRQGVKRIVFASSNHVTGFYRQDERIDATARKRPDGYYGLSKSFGEDTAQLYFDRYGIETVSIRIGSVFPEPKDRRMMASWMSYDDFHELLRRSLFTPDVGHTIVFGMSANAHTWWDNRCAAHLGFVPRDSSEPFRDKVEGTPPPAPTDPVAVLQGGTFTTTGPFDPV</sequence>
<protein>
    <submittedName>
        <fullName evidence="6">NAD-dependent epimerase/dehydratase</fullName>
    </submittedName>
</protein>